<dbReference type="Proteomes" id="UP000248198">
    <property type="component" value="Unassembled WGS sequence"/>
</dbReference>
<sequence>MNKINEVLIGVKTMNKIILLFFVLTSVRFGAFAQNDAKAAVILAEVSKKYKSYGIVKAEFIFTLDNPEAKVKESQKGVLYVKAGENKYRMIMPDKELVSDGKSQWSYSKEDKEVQISNLDKSNDALNPAKIFTIYEKGFKYIYTGETKIGNKVYQMIDLSPLDTKKPYFKVRLGIDKLAKQISSALIFDKNGNKYSYKINTFSPDAKVPESTFSFDAKKFPGVEVVDLR</sequence>
<name>A0A318UNR1_9SPHI</name>
<keyword evidence="2" id="KW-0449">Lipoprotein</keyword>
<keyword evidence="3" id="KW-1185">Reference proteome</keyword>
<dbReference type="EMBL" id="QKLU01000007">
    <property type="protein sequence ID" value="PYF71641.1"/>
    <property type="molecule type" value="Genomic_DNA"/>
</dbReference>
<comment type="caution">
    <text evidence="2">The sequence shown here is derived from an EMBL/GenBank/DDBJ whole genome shotgun (WGS) entry which is preliminary data.</text>
</comment>
<dbReference type="PANTHER" id="PTHR35869">
    <property type="entry name" value="OUTER-MEMBRANE LIPOPROTEIN CARRIER PROTEIN"/>
    <property type="match status" value="1"/>
</dbReference>
<evidence type="ECO:0000256" key="1">
    <source>
        <dbReference type="ARBA" id="ARBA00022729"/>
    </source>
</evidence>
<organism evidence="2 3">
    <name type="scientific">Pedobacter nutrimenti</name>
    <dbReference type="NCBI Taxonomy" id="1241337"/>
    <lineage>
        <taxon>Bacteria</taxon>
        <taxon>Pseudomonadati</taxon>
        <taxon>Bacteroidota</taxon>
        <taxon>Sphingobacteriia</taxon>
        <taxon>Sphingobacteriales</taxon>
        <taxon>Sphingobacteriaceae</taxon>
        <taxon>Pedobacter</taxon>
    </lineage>
</organism>
<dbReference type="Pfam" id="PF03548">
    <property type="entry name" value="LolA"/>
    <property type="match status" value="1"/>
</dbReference>
<accession>A0A318UNR1</accession>
<dbReference type="InterPro" id="IPR004564">
    <property type="entry name" value="OM_lipoprot_carrier_LolA-like"/>
</dbReference>
<dbReference type="Gene3D" id="2.50.20.10">
    <property type="entry name" value="Lipoprotein localisation LolA/LolB/LppX"/>
    <property type="match status" value="1"/>
</dbReference>
<gene>
    <name evidence="2" type="ORF">B0O44_107257</name>
</gene>
<dbReference type="PANTHER" id="PTHR35869:SF1">
    <property type="entry name" value="OUTER-MEMBRANE LIPOPROTEIN CARRIER PROTEIN"/>
    <property type="match status" value="1"/>
</dbReference>
<keyword evidence="1" id="KW-0732">Signal</keyword>
<protein>
    <submittedName>
        <fullName evidence="2">Outer membrane lipoprotein-sorting protein</fullName>
    </submittedName>
</protein>
<proteinExistence type="predicted"/>
<dbReference type="SUPFAM" id="SSF89392">
    <property type="entry name" value="Prokaryotic lipoproteins and lipoprotein localization factors"/>
    <property type="match status" value="1"/>
</dbReference>
<reference evidence="2 3" key="1">
    <citation type="submission" date="2018-06" db="EMBL/GenBank/DDBJ databases">
        <title>Genomic Encyclopedia of Archaeal and Bacterial Type Strains, Phase II (KMG-II): from individual species to whole genera.</title>
        <authorList>
            <person name="Goeker M."/>
        </authorList>
    </citation>
    <scope>NUCLEOTIDE SEQUENCE [LARGE SCALE GENOMIC DNA]</scope>
    <source>
        <strain evidence="2 3">DSM 27372</strain>
    </source>
</reference>
<dbReference type="AlphaFoldDB" id="A0A318UNR1"/>
<evidence type="ECO:0000313" key="2">
    <source>
        <dbReference type="EMBL" id="PYF71641.1"/>
    </source>
</evidence>
<dbReference type="CDD" id="cd16325">
    <property type="entry name" value="LolA"/>
    <property type="match status" value="1"/>
</dbReference>
<dbReference type="InterPro" id="IPR029046">
    <property type="entry name" value="LolA/LolB/LppX"/>
</dbReference>
<evidence type="ECO:0000313" key="3">
    <source>
        <dbReference type="Proteomes" id="UP000248198"/>
    </source>
</evidence>